<keyword evidence="3 8" id="KW-0689">Ribosomal protein</keyword>
<sequence>MALVKKHGEKGHSAINEVVTQEYTINIHKHTHGVGCKNRAPWELQETWKFAVKEMGMANVHIDSRLNKAVWAKGMRNVPYHIHVRLSIKSNEEEDSPNKLCSHDLCTCSQFKKI</sequence>
<dbReference type="CDD" id="cd00463">
    <property type="entry name" value="Ribosomal_L31e"/>
    <property type="match status" value="1"/>
</dbReference>
<dbReference type="STRING" id="246437.L9JDD3"/>
<accession>L9JDD3</accession>
<evidence type="ECO:0000313" key="8">
    <source>
        <dbReference type="EMBL" id="ELW46972.1"/>
    </source>
</evidence>
<dbReference type="GO" id="GO:0022625">
    <property type="term" value="C:cytosolic large ribosomal subunit"/>
    <property type="evidence" value="ECO:0007669"/>
    <property type="project" value="TreeGrafter"/>
</dbReference>
<name>L9JDD3_TUPCH</name>
<evidence type="ECO:0000313" key="9">
    <source>
        <dbReference type="Proteomes" id="UP000011518"/>
    </source>
</evidence>
<keyword evidence="4" id="KW-0687">Ribonucleoprotein</keyword>
<evidence type="ECO:0000256" key="5">
    <source>
        <dbReference type="ARBA" id="ARBA00034092"/>
    </source>
</evidence>
<evidence type="ECO:0000256" key="4">
    <source>
        <dbReference type="ARBA" id="ARBA00023274"/>
    </source>
</evidence>
<evidence type="ECO:0000256" key="7">
    <source>
        <dbReference type="ARBA" id="ARBA00035337"/>
    </source>
</evidence>
<reference evidence="9" key="1">
    <citation type="submission" date="2012-07" db="EMBL/GenBank/DDBJ databases">
        <title>Genome of the Chinese tree shrew, a rising model animal genetically related to primates.</title>
        <authorList>
            <person name="Zhang G."/>
            <person name="Fan Y."/>
            <person name="Yao Y."/>
            <person name="Huang Z."/>
        </authorList>
    </citation>
    <scope>NUCLEOTIDE SEQUENCE [LARGE SCALE GENOMIC DNA]</scope>
</reference>
<dbReference type="GO" id="GO:0003735">
    <property type="term" value="F:structural constituent of ribosome"/>
    <property type="evidence" value="ECO:0007669"/>
    <property type="project" value="InterPro"/>
</dbReference>
<proteinExistence type="inferred from homology"/>
<dbReference type="InterPro" id="IPR023621">
    <property type="entry name" value="Ribosomal_eL31_dom_sf"/>
</dbReference>
<organism evidence="8 9">
    <name type="scientific">Tupaia chinensis</name>
    <name type="common">Chinese tree shrew</name>
    <name type="synonym">Tupaia belangeri chinensis</name>
    <dbReference type="NCBI Taxonomy" id="246437"/>
    <lineage>
        <taxon>Eukaryota</taxon>
        <taxon>Metazoa</taxon>
        <taxon>Chordata</taxon>
        <taxon>Craniata</taxon>
        <taxon>Vertebrata</taxon>
        <taxon>Euteleostomi</taxon>
        <taxon>Mammalia</taxon>
        <taxon>Eutheria</taxon>
        <taxon>Euarchontoglires</taxon>
        <taxon>Scandentia</taxon>
        <taxon>Tupaiidae</taxon>
        <taxon>Tupaia</taxon>
    </lineage>
</organism>
<dbReference type="PANTHER" id="PTHR10956:SF0">
    <property type="entry name" value="60S RIBOSOMAL PROTEIN L31"/>
    <property type="match status" value="1"/>
</dbReference>
<evidence type="ECO:0000256" key="1">
    <source>
        <dbReference type="ARBA" id="ARBA00010808"/>
    </source>
</evidence>
<dbReference type="InParanoid" id="L9JDD3"/>
<comment type="similarity">
    <text evidence="1">Belongs to the eukaryotic ribosomal protein eL31 family.</text>
</comment>
<protein>
    <recommendedName>
        <fullName evidence="6">Large ribosomal subunit protein eL31</fullName>
    </recommendedName>
    <alternativeName>
        <fullName evidence="7">60S ribosomal protein L31</fullName>
    </alternativeName>
</protein>
<evidence type="ECO:0000256" key="3">
    <source>
        <dbReference type="ARBA" id="ARBA00022980"/>
    </source>
</evidence>
<dbReference type="AlphaFoldDB" id="L9JDD3"/>
<dbReference type="PANTHER" id="PTHR10956">
    <property type="entry name" value="60S RIBOSOMAL PROTEIN L31"/>
    <property type="match status" value="1"/>
</dbReference>
<evidence type="ECO:0000256" key="6">
    <source>
        <dbReference type="ARBA" id="ARBA00035230"/>
    </source>
</evidence>
<dbReference type="Pfam" id="PF01198">
    <property type="entry name" value="Ribosomal_L31e"/>
    <property type="match status" value="1"/>
</dbReference>
<reference evidence="9" key="2">
    <citation type="journal article" date="2013" name="Nat. Commun.">
        <title>Genome of the Chinese tree shrew.</title>
        <authorList>
            <person name="Fan Y."/>
            <person name="Huang Z.Y."/>
            <person name="Cao C.C."/>
            <person name="Chen C.S."/>
            <person name="Chen Y.X."/>
            <person name="Fan D.D."/>
            <person name="He J."/>
            <person name="Hou H.L."/>
            <person name="Hu L."/>
            <person name="Hu X.T."/>
            <person name="Jiang X.T."/>
            <person name="Lai R."/>
            <person name="Lang Y.S."/>
            <person name="Liang B."/>
            <person name="Liao S.G."/>
            <person name="Mu D."/>
            <person name="Ma Y.Y."/>
            <person name="Niu Y.Y."/>
            <person name="Sun X.Q."/>
            <person name="Xia J.Q."/>
            <person name="Xiao J."/>
            <person name="Xiong Z.Q."/>
            <person name="Xu L."/>
            <person name="Yang L."/>
            <person name="Zhang Y."/>
            <person name="Zhao W."/>
            <person name="Zhao X.D."/>
            <person name="Zheng Y.T."/>
            <person name="Zhou J.M."/>
            <person name="Zhu Y.B."/>
            <person name="Zhang G.J."/>
            <person name="Wang J."/>
            <person name="Yao Y.G."/>
        </authorList>
    </citation>
    <scope>NUCLEOTIDE SEQUENCE [LARGE SCALE GENOMIC DNA]</scope>
</reference>
<dbReference type="SUPFAM" id="SSF54575">
    <property type="entry name" value="Ribosomal protein L31e"/>
    <property type="match status" value="1"/>
</dbReference>
<comment type="function">
    <text evidence="5">Component of the large ribosomal subunit. The ribosome is a large ribonucleoprotein complex responsible for the synthesis of proteins in the cell.</text>
</comment>
<keyword evidence="9" id="KW-1185">Reference proteome</keyword>
<dbReference type="Proteomes" id="UP000011518">
    <property type="component" value="Unassembled WGS sequence"/>
</dbReference>
<comment type="subunit">
    <text evidence="2">Component of the large ribosomal subunit.</text>
</comment>
<dbReference type="SMART" id="SM01380">
    <property type="entry name" value="Ribosomal_L31e"/>
    <property type="match status" value="1"/>
</dbReference>
<evidence type="ECO:0000256" key="2">
    <source>
        <dbReference type="ARBA" id="ARBA00011133"/>
    </source>
</evidence>
<dbReference type="GO" id="GO:0002181">
    <property type="term" value="P:cytoplasmic translation"/>
    <property type="evidence" value="ECO:0007669"/>
    <property type="project" value="TreeGrafter"/>
</dbReference>
<dbReference type="InterPro" id="IPR000054">
    <property type="entry name" value="Ribosomal_eL31"/>
</dbReference>
<dbReference type="Gene3D" id="3.10.440.10">
    <property type="match status" value="1"/>
</dbReference>
<gene>
    <name evidence="8" type="ORF">TREES_T100019821</name>
</gene>
<dbReference type="FunFam" id="3.10.440.10:FF:000001">
    <property type="entry name" value="60S ribosomal protein L31"/>
    <property type="match status" value="1"/>
</dbReference>
<dbReference type="EMBL" id="KB321172">
    <property type="protein sequence ID" value="ELW46972.1"/>
    <property type="molecule type" value="Genomic_DNA"/>
</dbReference>